<comment type="caution">
    <text evidence="1">The sequence shown here is derived from an EMBL/GenBank/DDBJ whole genome shotgun (WGS) entry which is preliminary data.</text>
</comment>
<reference evidence="1 2" key="1">
    <citation type="journal article" date="2015" name="Genome Biol. Evol.">
        <title>Comparative Genomics of a Bacterivorous Green Alga Reveals Evolutionary Causalities and Consequences of Phago-Mixotrophic Mode of Nutrition.</title>
        <authorList>
            <person name="Burns J.A."/>
            <person name="Paasch A."/>
            <person name="Narechania A."/>
            <person name="Kim E."/>
        </authorList>
    </citation>
    <scope>NUCLEOTIDE SEQUENCE [LARGE SCALE GENOMIC DNA]</scope>
    <source>
        <strain evidence="1 2">PLY_AMNH</strain>
    </source>
</reference>
<sequence>MSAVVAPSVETVSSVGVSTSASSALCSVQGRSITGGRLGGEAVAGAVAPPESGDRLRGGSNRCRGTIGGRICREVALTGADARAGPGCEEVAAGRVDMEKVEEVGQVGHGALGVAVHGDVGLDWGGGWWCWPKPVMVLYGAAGPALLIMLRGLPLRESVSRLLCRLESSVRIVEAACMEADC</sequence>
<protein>
    <submittedName>
        <fullName evidence="1">Uncharacterized protein</fullName>
    </submittedName>
</protein>
<dbReference type="Proteomes" id="UP001190700">
    <property type="component" value="Unassembled WGS sequence"/>
</dbReference>
<organism evidence="1 2">
    <name type="scientific">Cymbomonas tetramitiformis</name>
    <dbReference type="NCBI Taxonomy" id="36881"/>
    <lineage>
        <taxon>Eukaryota</taxon>
        <taxon>Viridiplantae</taxon>
        <taxon>Chlorophyta</taxon>
        <taxon>Pyramimonadophyceae</taxon>
        <taxon>Pyramimonadales</taxon>
        <taxon>Pyramimonadaceae</taxon>
        <taxon>Cymbomonas</taxon>
    </lineage>
</organism>
<name>A0AAE0G4P0_9CHLO</name>
<dbReference type="AlphaFoldDB" id="A0AAE0G4P0"/>
<dbReference type="EMBL" id="LGRX02009963">
    <property type="protein sequence ID" value="KAK3271170.1"/>
    <property type="molecule type" value="Genomic_DNA"/>
</dbReference>
<gene>
    <name evidence="1" type="ORF">CYMTET_20465</name>
</gene>
<evidence type="ECO:0000313" key="1">
    <source>
        <dbReference type="EMBL" id="KAK3271170.1"/>
    </source>
</evidence>
<accession>A0AAE0G4P0</accession>
<keyword evidence="2" id="KW-1185">Reference proteome</keyword>
<evidence type="ECO:0000313" key="2">
    <source>
        <dbReference type="Proteomes" id="UP001190700"/>
    </source>
</evidence>
<proteinExistence type="predicted"/>